<dbReference type="Pfam" id="PF13585">
    <property type="entry name" value="CHU_C"/>
    <property type="match status" value="1"/>
</dbReference>
<dbReference type="NCBIfam" id="TIGR04131">
    <property type="entry name" value="Bac_Flav_CTERM"/>
    <property type="match status" value="1"/>
</dbReference>
<gene>
    <name evidence="1" type="ORF">SAMN02927921_03549</name>
</gene>
<protein>
    <submittedName>
        <fullName evidence="1">Gliding motility-associated C-terminal domain-containing protein</fullName>
    </submittedName>
</protein>
<dbReference type="SUPFAM" id="SSF49265">
    <property type="entry name" value="Fibronectin type III"/>
    <property type="match status" value="1"/>
</dbReference>
<keyword evidence="2" id="KW-1185">Reference proteome</keyword>
<dbReference type="CDD" id="cd00063">
    <property type="entry name" value="FN3"/>
    <property type="match status" value="2"/>
</dbReference>
<dbReference type="InterPro" id="IPR026341">
    <property type="entry name" value="T9SS_type_B"/>
</dbReference>
<evidence type="ECO:0000313" key="1">
    <source>
        <dbReference type="EMBL" id="SFW71323.1"/>
    </source>
</evidence>
<dbReference type="AlphaFoldDB" id="A0A1K1RHP8"/>
<proteinExistence type="predicted"/>
<dbReference type="Gene3D" id="2.60.40.10">
    <property type="entry name" value="Immunoglobulins"/>
    <property type="match status" value="2"/>
</dbReference>
<dbReference type="InterPro" id="IPR036116">
    <property type="entry name" value="FN3_sf"/>
</dbReference>
<dbReference type="InterPro" id="IPR013783">
    <property type="entry name" value="Ig-like_fold"/>
</dbReference>
<name>A0A1K1RHP8_9FLAO</name>
<dbReference type="STRING" id="1150368.SAMN02927921_03549"/>
<dbReference type="Proteomes" id="UP000182248">
    <property type="component" value="Unassembled WGS sequence"/>
</dbReference>
<feature type="non-terminal residue" evidence="1">
    <location>
        <position position="1"/>
    </location>
</feature>
<sequence>PQNGDTEVSIHTDISWNTRAEAEGYYVSIGTTSGGMDFVSRQQVSGNVFTLPRPLEEHTTYYVSVIPYNGEGEAEGCTEISFTTETLLTAPPCTTINMPQNGDTEVGIHTDISWNTRAEAEGYYVSIGTTSGGMDFVGRQQVSGNVFTLPRPLEEHTTYYVSVIPYNEQGEAEGCTEISFRTQGGAYIGKTQYGFSPNGDGIRDFWEIEGFENYPENSVSVFNRWGDLVFQVEGYDNRSRVFTGEANKLTGLGGGRLPSGTYFFRIHTGHGNSSREVKGFLVLKR</sequence>
<dbReference type="RefSeq" id="WP_175545819.1">
    <property type="nucleotide sequence ID" value="NZ_FPJE01000025.1"/>
</dbReference>
<organism evidence="1 2">
    <name type="scientific">Sinomicrobium oceani</name>
    <dbReference type="NCBI Taxonomy" id="1150368"/>
    <lineage>
        <taxon>Bacteria</taxon>
        <taxon>Pseudomonadati</taxon>
        <taxon>Bacteroidota</taxon>
        <taxon>Flavobacteriia</taxon>
        <taxon>Flavobacteriales</taxon>
        <taxon>Flavobacteriaceae</taxon>
        <taxon>Sinomicrobium</taxon>
    </lineage>
</organism>
<evidence type="ECO:0000313" key="2">
    <source>
        <dbReference type="Proteomes" id="UP000182248"/>
    </source>
</evidence>
<accession>A0A1K1RHP8</accession>
<reference evidence="1 2" key="1">
    <citation type="submission" date="2016-11" db="EMBL/GenBank/DDBJ databases">
        <authorList>
            <person name="Jaros S."/>
            <person name="Januszkiewicz K."/>
            <person name="Wedrychowicz H."/>
        </authorList>
    </citation>
    <scope>NUCLEOTIDE SEQUENCE [LARGE SCALE GENOMIC DNA]</scope>
    <source>
        <strain evidence="1 2">CGMCC 1.12145</strain>
    </source>
</reference>
<dbReference type="InterPro" id="IPR003961">
    <property type="entry name" value="FN3_dom"/>
</dbReference>
<dbReference type="EMBL" id="FPJE01000025">
    <property type="protein sequence ID" value="SFW71323.1"/>
    <property type="molecule type" value="Genomic_DNA"/>
</dbReference>